<dbReference type="PANTHER" id="PTHR32179">
    <property type="entry name" value="NICOTINATE-NUCLEOTIDE PYROPHOSPHORYLASE [CARBOXYLATING]"/>
    <property type="match status" value="1"/>
</dbReference>
<name>A0A7C5LBD0_AQUAO</name>
<evidence type="ECO:0000256" key="12">
    <source>
        <dbReference type="PIRNR" id="PIRNR006250"/>
    </source>
</evidence>
<dbReference type="GO" id="GO:0005737">
    <property type="term" value="C:cytoplasm"/>
    <property type="evidence" value="ECO:0007669"/>
    <property type="project" value="TreeGrafter"/>
</dbReference>
<dbReference type="FunFam" id="3.90.1170.20:FF:000001">
    <property type="entry name" value="Nicotinate-nucleotide diphosphorylase (Carboxylating)"/>
    <property type="match status" value="1"/>
</dbReference>
<evidence type="ECO:0000256" key="5">
    <source>
        <dbReference type="ARBA" id="ARBA00011944"/>
    </source>
</evidence>
<keyword evidence="6" id="KW-0662">Pyridine nucleotide biosynthesis</keyword>
<dbReference type="PIRSF" id="PIRSF006250">
    <property type="entry name" value="NadC_ModD"/>
    <property type="match status" value="1"/>
</dbReference>
<protein>
    <recommendedName>
        <fullName evidence="11">Probable nicotinate-nucleotide pyrophosphorylase [carboxylating]</fullName>
        <ecNumber evidence="5">2.4.2.19</ecNumber>
    </recommendedName>
    <alternativeName>
        <fullName evidence="9">Quinolinate phosphoribosyltransferase [decarboxylating]</fullName>
    </alternativeName>
</protein>
<dbReference type="UniPathway" id="UPA00253">
    <property type="reaction ID" value="UER00331"/>
</dbReference>
<feature type="domain" description="Quinolinate phosphoribosyl transferase N-terminal" evidence="14">
    <location>
        <begin position="22"/>
        <end position="105"/>
    </location>
</feature>
<dbReference type="AlphaFoldDB" id="A0A7C5LBD0"/>
<evidence type="ECO:0000259" key="14">
    <source>
        <dbReference type="Pfam" id="PF02749"/>
    </source>
</evidence>
<dbReference type="SUPFAM" id="SSF54675">
    <property type="entry name" value="Nicotinate/Quinolinate PRTase N-terminal domain-like"/>
    <property type="match status" value="1"/>
</dbReference>
<gene>
    <name evidence="15" type="primary">nadC</name>
    <name evidence="15" type="ORF">ENJ61_07885</name>
</gene>
<dbReference type="Pfam" id="PF01729">
    <property type="entry name" value="QRPTase_C"/>
    <property type="match status" value="1"/>
</dbReference>
<dbReference type="SUPFAM" id="SSF51690">
    <property type="entry name" value="Nicotinate/Quinolinate PRTase C-terminal domain-like"/>
    <property type="match status" value="1"/>
</dbReference>
<dbReference type="CDD" id="cd01572">
    <property type="entry name" value="QPRTase"/>
    <property type="match status" value="1"/>
</dbReference>
<comment type="function">
    <text evidence="1">Involved in the catabolism of quinolinic acid (QA).</text>
</comment>
<evidence type="ECO:0000256" key="8">
    <source>
        <dbReference type="ARBA" id="ARBA00022679"/>
    </source>
</evidence>
<dbReference type="EC" id="2.4.2.19" evidence="5"/>
<dbReference type="GO" id="GO:0004514">
    <property type="term" value="F:nicotinate-nucleotide diphosphorylase (carboxylating) activity"/>
    <property type="evidence" value="ECO:0007669"/>
    <property type="project" value="UniProtKB-EC"/>
</dbReference>
<dbReference type="FunFam" id="3.20.20.70:FF:000030">
    <property type="entry name" value="Nicotinate-nucleotide pyrophosphorylase, carboxylating"/>
    <property type="match status" value="1"/>
</dbReference>
<feature type="domain" description="Quinolinate phosphoribosyl transferase C-terminal" evidence="13">
    <location>
        <begin position="107"/>
        <end position="272"/>
    </location>
</feature>
<dbReference type="GO" id="GO:0009435">
    <property type="term" value="P:NAD+ biosynthetic process"/>
    <property type="evidence" value="ECO:0007669"/>
    <property type="project" value="UniProtKB-UniPathway"/>
</dbReference>
<proteinExistence type="inferred from homology"/>
<dbReference type="Pfam" id="PF02749">
    <property type="entry name" value="QRPTase_N"/>
    <property type="match status" value="1"/>
</dbReference>
<dbReference type="InterPro" id="IPR027277">
    <property type="entry name" value="NadC/ModD"/>
</dbReference>
<dbReference type="Gene3D" id="3.90.1170.20">
    <property type="entry name" value="Quinolinate phosphoribosyl transferase, N-terminal domain"/>
    <property type="match status" value="1"/>
</dbReference>
<comment type="similarity">
    <text evidence="3 12">Belongs to the NadC/ModD family.</text>
</comment>
<reference evidence="15" key="1">
    <citation type="journal article" date="2020" name="mSystems">
        <title>Genome- and Community-Level Interaction Insights into Carbon Utilization and Element Cycling Functions of Hydrothermarchaeota in Hydrothermal Sediment.</title>
        <authorList>
            <person name="Zhou Z."/>
            <person name="Liu Y."/>
            <person name="Xu W."/>
            <person name="Pan J."/>
            <person name="Luo Z.H."/>
            <person name="Li M."/>
        </authorList>
    </citation>
    <scope>NUCLEOTIDE SEQUENCE [LARGE SCALE GENOMIC DNA]</scope>
    <source>
        <strain evidence="15">HyVt-501</strain>
    </source>
</reference>
<keyword evidence="7 12" id="KW-0328">Glycosyltransferase</keyword>
<keyword evidence="8 12" id="KW-0808">Transferase</keyword>
<evidence type="ECO:0000313" key="15">
    <source>
        <dbReference type="EMBL" id="HHJ64810.1"/>
    </source>
</evidence>
<dbReference type="InterPro" id="IPR037128">
    <property type="entry name" value="Quinolinate_PRibosylTase_N_sf"/>
</dbReference>
<sequence>MNPLFVREHIRRFLEEDIGRGDVTTEALRPSGSVRALVVAKEEGILAGSPFAAEVFSLLGGVKVRTLKGEGERFQRGEALLELEGEAQSILTGERVALNLLQSLSGIATHTRKFVEALEGTGVRLLDTRKTTPGYRYFQKYAVRVGGGLNHRFALYDMVLIKDNHKRIMGGLREAVRAVKERVGPAYRIEVEVGNLEEVEEALEEGVDLIMLDNFSPEEVGSAVELIGGRAQVEVSGNITLENLRDYAVRGVDFVSSGSVIYRASWIDLSLRVL</sequence>
<dbReference type="InterPro" id="IPR002638">
    <property type="entry name" value="Quinolinate_PRibosylTrfase_C"/>
</dbReference>
<dbReference type="InterPro" id="IPR022412">
    <property type="entry name" value="Quinolinate_PRibosylTrfase_N"/>
</dbReference>
<dbReference type="NCBIfam" id="TIGR00078">
    <property type="entry name" value="nadC"/>
    <property type="match status" value="1"/>
</dbReference>
<evidence type="ECO:0000256" key="10">
    <source>
        <dbReference type="ARBA" id="ARBA00047445"/>
    </source>
</evidence>
<evidence type="ECO:0000256" key="6">
    <source>
        <dbReference type="ARBA" id="ARBA00022642"/>
    </source>
</evidence>
<evidence type="ECO:0000256" key="4">
    <source>
        <dbReference type="ARBA" id="ARBA00011218"/>
    </source>
</evidence>
<comment type="subunit">
    <text evidence="4">Hexamer formed by 3 homodimers.</text>
</comment>
<evidence type="ECO:0000256" key="7">
    <source>
        <dbReference type="ARBA" id="ARBA00022676"/>
    </source>
</evidence>
<comment type="catalytic activity">
    <reaction evidence="10">
        <text>nicotinate beta-D-ribonucleotide + CO2 + diphosphate = quinolinate + 5-phospho-alpha-D-ribose 1-diphosphate + 2 H(+)</text>
        <dbReference type="Rhea" id="RHEA:12733"/>
        <dbReference type="ChEBI" id="CHEBI:15378"/>
        <dbReference type="ChEBI" id="CHEBI:16526"/>
        <dbReference type="ChEBI" id="CHEBI:29959"/>
        <dbReference type="ChEBI" id="CHEBI:33019"/>
        <dbReference type="ChEBI" id="CHEBI:57502"/>
        <dbReference type="ChEBI" id="CHEBI:58017"/>
        <dbReference type="EC" id="2.4.2.19"/>
    </reaction>
</comment>
<evidence type="ECO:0000256" key="11">
    <source>
        <dbReference type="ARBA" id="ARBA00069173"/>
    </source>
</evidence>
<evidence type="ECO:0000259" key="13">
    <source>
        <dbReference type="Pfam" id="PF01729"/>
    </source>
</evidence>
<comment type="caution">
    <text evidence="15">The sequence shown here is derived from an EMBL/GenBank/DDBJ whole genome shotgun (WGS) entry which is preliminary data.</text>
</comment>
<evidence type="ECO:0000256" key="1">
    <source>
        <dbReference type="ARBA" id="ARBA00003237"/>
    </source>
</evidence>
<dbReference type="InterPro" id="IPR004393">
    <property type="entry name" value="NadC"/>
</dbReference>
<dbReference type="InterPro" id="IPR036068">
    <property type="entry name" value="Nicotinate_pribotase-like_C"/>
</dbReference>
<evidence type="ECO:0000256" key="9">
    <source>
        <dbReference type="ARBA" id="ARBA00033102"/>
    </source>
</evidence>
<evidence type="ECO:0000256" key="3">
    <source>
        <dbReference type="ARBA" id="ARBA00009400"/>
    </source>
</evidence>
<dbReference type="PANTHER" id="PTHR32179:SF3">
    <property type="entry name" value="NICOTINATE-NUCLEOTIDE PYROPHOSPHORYLASE [CARBOXYLATING]"/>
    <property type="match status" value="1"/>
</dbReference>
<dbReference type="Gene3D" id="3.20.20.70">
    <property type="entry name" value="Aldolase class I"/>
    <property type="match status" value="1"/>
</dbReference>
<organism evidence="15">
    <name type="scientific">Aquifex aeolicus</name>
    <dbReference type="NCBI Taxonomy" id="63363"/>
    <lineage>
        <taxon>Bacteria</taxon>
        <taxon>Pseudomonadati</taxon>
        <taxon>Aquificota</taxon>
        <taxon>Aquificia</taxon>
        <taxon>Aquificales</taxon>
        <taxon>Aquificaceae</taxon>
        <taxon>Aquifex</taxon>
    </lineage>
</organism>
<dbReference type="InterPro" id="IPR013785">
    <property type="entry name" value="Aldolase_TIM"/>
</dbReference>
<dbReference type="Proteomes" id="UP000885792">
    <property type="component" value="Unassembled WGS sequence"/>
</dbReference>
<evidence type="ECO:0000256" key="2">
    <source>
        <dbReference type="ARBA" id="ARBA00004893"/>
    </source>
</evidence>
<accession>A0A7C5LBD0</accession>
<dbReference type="EMBL" id="DRNB01000290">
    <property type="protein sequence ID" value="HHJ64810.1"/>
    <property type="molecule type" value="Genomic_DNA"/>
</dbReference>
<comment type="pathway">
    <text evidence="2">Cofactor biosynthesis; NAD(+) biosynthesis; nicotinate D-ribonucleotide from quinolinate: step 1/1.</text>
</comment>
<dbReference type="GO" id="GO:0034213">
    <property type="term" value="P:quinolinate catabolic process"/>
    <property type="evidence" value="ECO:0007669"/>
    <property type="project" value="TreeGrafter"/>
</dbReference>